<name>A0ACA9PJV3_9GLOM</name>
<dbReference type="Proteomes" id="UP000789702">
    <property type="component" value="Unassembled WGS sequence"/>
</dbReference>
<evidence type="ECO:0000313" key="2">
    <source>
        <dbReference type="Proteomes" id="UP000789702"/>
    </source>
</evidence>
<gene>
    <name evidence="1" type="ORF">DHETER_LOCUS12224</name>
</gene>
<feature type="non-terminal residue" evidence="1">
    <location>
        <position position="46"/>
    </location>
</feature>
<organism evidence="1 2">
    <name type="scientific">Dentiscutata heterogama</name>
    <dbReference type="NCBI Taxonomy" id="1316150"/>
    <lineage>
        <taxon>Eukaryota</taxon>
        <taxon>Fungi</taxon>
        <taxon>Fungi incertae sedis</taxon>
        <taxon>Mucoromycota</taxon>
        <taxon>Glomeromycotina</taxon>
        <taxon>Glomeromycetes</taxon>
        <taxon>Diversisporales</taxon>
        <taxon>Gigasporaceae</taxon>
        <taxon>Dentiscutata</taxon>
    </lineage>
</organism>
<dbReference type="EMBL" id="CAJVPU010029326">
    <property type="protein sequence ID" value="CAG8710377.1"/>
    <property type="molecule type" value="Genomic_DNA"/>
</dbReference>
<sequence>SHAIDEWYADHSKRIRLIIYEDRPALNHCDMDLKKRADLDGSVTED</sequence>
<evidence type="ECO:0000313" key="1">
    <source>
        <dbReference type="EMBL" id="CAG8710377.1"/>
    </source>
</evidence>
<proteinExistence type="predicted"/>
<accession>A0ACA9PJV3</accession>
<keyword evidence="2" id="KW-1185">Reference proteome</keyword>
<comment type="caution">
    <text evidence="1">The sequence shown here is derived from an EMBL/GenBank/DDBJ whole genome shotgun (WGS) entry which is preliminary data.</text>
</comment>
<protein>
    <submittedName>
        <fullName evidence="1">15417_t:CDS:1</fullName>
    </submittedName>
</protein>
<reference evidence="1" key="1">
    <citation type="submission" date="2021-06" db="EMBL/GenBank/DDBJ databases">
        <authorList>
            <person name="Kallberg Y."/>
            <person name="Tangrot J."/>
            <person name="Rosling A."/>
        </authorList>
    </citation>
    <scope>NUCLEOTIDE SEQUENCE</scope>
    <source>
        <strain evidence="1">IL203A</strain>
    </source>
</reference>
<feature type="non-terminal residue" evidence="1">
    <location>
        <position position="1"/>
    </location>
</feature>